<accession>A0A914DQW3</accession>
<sequence length="90" mass="10819">MRTNNTLEGFNYRINDCMQEMHPTLWKFIEKLKKLDESIYSDYIQWLDGREPTISKRFQQMESQKLAVVRSYPNIGRMEFLRAVANRLAD</sequence>
<dbReference type="AlphaFoldDB" id="A0A914DQW3"/>
<reference evidence="2" key="1">
    <citation type="submission" date="2022-11" db="UniProtKB">
        <authorList>
            <consortium name="WormBaseParasite"/>
        </authorList>
    </citation>
    <scope>IDENTIFICATION</scope>
</reference>
<protein>
    <submittedName>
        <fullName evidence="2">Uncharacterized protein</fullName>
    </submittedName>
</protein>
<dbReference type="WBParaSite" id="ACRNAN_scaffold3472.g22876.t1">
    <property type="protein sequence ID" value="ACRNAN_scaffold3472.g22876.t1"/>
    <property type="gene ID" value="ACRNAN_scaffold3472.g22876"/>
</dbReference>
<dbReference type="Proteomes" id="UP000887540">
    <property type="component" value="Unplaced"/>
</dbReference>
<evidence type="ECO:0000313" key="1">
    <source>
        <dbReference type="Proteomes" id="UP000887540"/>
    </source>
</evidence>
<keyword evidence="1" id="KW-1185">Reference proteome</keyword>
<evidence type="ECO:0000313" key="2">
    <source>
        <dbReference type="WBParaSite" id="ACRNAN_scaffold3472.g22876.t1"/>
    </source>
</evidence>
<name>A0A914DQW3_9BILA</name>
<organism evidence="1 2">
    <name type="scientific">Acrobeloides nanus</name>
    <dbReference type="NCBI Taxonomy" id="290746"/>
    <lineage>
        <taxon>Eukaryota</taxon>
        <taxon>Metazoa</taxon>
        <taxon>Ecdysozoa</taxon>
        <taxon>Nematoda</taxon>
        <taxon>Chromadorea</taxon>
        <taxon>Rhabditida</taxon>
        <taxon>Tylenchina</taxon>
        <taxon>Cephalobomorpha</taxon>
        <taxon>Cephaloboidea</taxon>
        <taxon>Cephalobidae</taxon>
        <taxon>Acrobeloides</taxon>
    </lineage>
</organism>
<proteinExistence type="predicted"/>